<dbReference type="EMBL" id="UINC01104669">
    <property type="protein sequence ID" value="SVC68005.1"/>
    <property type="molecule type" value="Genomic_DNA"/>
</dbReference>
<gene>
    <name evidence="1" type="ORF">METZ01_LOCUS320859</name>
</gene>
<name>A0A382P5X0_9ZZZZ</name>
<reference evidence="1" key="1">
    <citation type="submission" date="2018-05" db="EMBL/GenBank/DDBJ databases">
        <authorList>
            <person name="Lanie J.A."/>
            <person name="Ng W.-L."/>
            <person name="Kazmierczak K.M."/>
            <person name="Andrzejewski T.M."/>
            <person name="Davidsen T.M."/>
            <person name="Wayne K.J."/>
            <person name="Tettelin H."/>
            <person name="Glass J.I."/>
            <person name="Rusch D."/>
            <person name="Podicherti R."/>
            <person name="Tsui H.-C.T."/>
            <person name="Winkler M.E."/>
        </authorList>
    </citation>
    <scope>NUCLEOTIDE SEQUENCE</scope>
</reference>
<dbReference type="AlphaFoldDB" id="A0A382P5X0"/>
<protein>
    <submittedName>
        <fullName evidence="1">Uncharacterized protein</fullName>
    </submittedName>
</protein>
<proteinExistence type="predicted"/>
<sequence length="31" mass="3319">VEAIRPKSKVGDALSVWAAFISVPQVQPMPP</sequence>
<accession>A0A382P5X0</accession>
<organism evidence="1">
    <name type="scientific">marine metagenome</name>
    <dbReference type="NCBI Taxonomy" id="408172"/>
    <lineage>
        <taxon>unclassified sequences</taxon>
        <taxon>metagenomes</taxon>
        <taxon>ecological metagenomes</taxon>
    </lineage>
</organism>
<evidence type="ECO:0000313" key="1">
    <source>
        <dbReference type="EMBL" id="SVC68005.1"/>
    </source>
</evidence>
<feature type="non-terminal residue" evidence="1">
    <location>
        <position position="1"/>
    </location>
</feature>